<organism evidence="1">
    <name type="scientific">Anguilla anguilla</name>
    <name type="common">European freshwater eel</name>
    <name type="synonym">Muraena anguilla</name>
    <dbReference type="NCBI Taxonomy" id="7936"/>
    <lineage>
        <taxon>Eukaryota</taxon>
        <taxon>Metazoa</taxon>
        <taxon>Chordata</taxon>
        <taxon>Craniata</taxon>
        <taxon>Vertebrata</taxon>
        <taxon>Euteleostomi</taxon>
        <taxon>Actinopterygii</taxon>
        <taxon>Neopterygii</taxon>
        <taxon>Teleostei</taxon>
        <taxon>Anguilliformes</taxon>
        <taxon>Anguillidae</taxon>
        <taxon>Anguilla</taxon>
    </lineage>
</organism>
<protein>
    <submittedName>
        <fullName evidence="1">Uncharacterized protein</fullName>
    </submittedName>
</protein>
<evidence type="ECO:0000313" key="1">
    <source>
        <dbReference type="EMBL" id="JAH72777.1"/>
    </source>
</evidence>
<proteinExistence type="predicted"/>
<dbReference type="EMBL" id="GBXM01035800">
    <property type="protein sequence ID" value="JAH72777.1"/>
    <property type="molecule type" value="Transcribed_RNA"/>
</dbReference>
<dbReference type="AlphaFoldDB" id="A0A0E9V430"/>
<sequence>MLLLAEDVGKCPMGRIIDCGTGSFV</sequence>
<accession>A0A0E9V430</accession>
<name>A0A0E9V430_ANGAN</name>
<reference evidence="1" key="2">
    <citation type="journal article" date="2015" name="Fish Shellfish Immunol.">
        <title>Early steps in the European eel (Anguilla anguilla)-Vibrio vulnificus interaction in the gills: Role of the RtxA13 toxin.</title>
        <authorList>
            <person name="Callol A."/>
            <person name="Pajuelo D."/>
            <person name="Ebbesson L."/>
            <person name="Teles M."/>
            <person name="MacKenzie S."/>
            <person name="Amaro C."/>
        </authorList>
    </citation>
    <scope>NUCLEOTIDE SEQUENCE</scope>
</reference>
<reference evidence="1" key="1">
    <citation type="submission" date="2014-11" db="EMBL/GenBank/DDBJ databases">
        <authorList>
            <person name="Amaro Gonzalez C."/>
        </authorList>
    </citation>
    <scope>NUCLEOTIDE SEQUENCE</scope>
</reference>